<evidence type="ECO:0000313" key="2">
    <source>
        <dbReference type="EMBL" id="CAB9496126.1"/>
    </source>
</evidence>
<evidence type="ECO:0000313" key="3">
    <source>
        <dbReference type="Proteomes" id="UP001153069"/>
    </source>
</evidence>
<reference evidence="2" key="1">
    <citation type="submission" date="2020-06" db="EMBL/GenBank/DDBJ databases">
        <authorList>
            <consortium name="Plant Systems Biology data submission"/>
        </authorList>
    </citation>
    <scope>NUCLEOTIDE SEQUENCE</scope>
    <source>
        <strain evidence="2">D6</strain>
    </source>
</reference>
<accession>A0A9N8D8I8</accession>
<comment type="caution">
    <text evidence="2">The sequence shown here is derived from an EMBL/GenBank/DDBJ whole genome shotgun (WGS) entry which is preliminary data.</text>
</comment>
<dbReference type="Proteomes" id="UP001153069">
    <property type="component" value="Unassembled WGS sequence"/>
</dbReference>
<evidence type="ECO:0000256" key="1">
    <source>
        <dbReference type="SAM" id="MobiDB-lite"/>
    </source>
</evidence>
<organism evidence="2 3">
    <name type="scientific">Seminavis robusta</name>
    <dbReference type="NCBI Taxonomy" id="568900"/>
    <lineage>
        <taxon>Eukaryota</taxon>
        <taxon>Sar</taxon>
        <taxon>Stramenopiles</taxon>
        <taxon>Ochrophyta</taxon>
        <taxon>Bacillariophyta</taxon>
        <taxon>Bacillariophyceae</taxon>
        <taxon>Bacillariophycidae</taxon>
        <taxon>Naviculales</taxon>
        <taxon>Naviculaceae</taxon>
        <taxon>Seminavis</taxon>
    </lineage>
</organism>
<name>A0A9N8D8I8_9STRA</name>
<feature type="region of interest" description="Disordered" evidence="1">
    <location>
        <begin position="1"/>
        <end position="27"/>
    </location>
</feature>
<dbReference type="AlphaFoldDB" id="A0A9N8D8I8"/>
<sequence>MDAFQSQQKMEPDCQDNGAPSHVSDQGSVGTRCPLCCEDGGLDLLTSVFQMLENKESPIYRQEPRFVKALEFYAMDAQTPMPPIEPISVFSPLHSTDLRIILGEENAHFAQLVDSLTQMELDALLSFVDFLNLEKLRD</sequence>
<dbReference type="EMBL" id="CAICTM010000001">
    <property type="protein sequence ID" value="CAB9496126.1"/>
    <property type="molecule type" value="Genomic_DNA"/>
</dbReference>
<proteinExistence type="predicted"/>
<protein>
    <submittedName>
        <fullName evidence="2">Uncharacterized protein</fullName>
    </submittedName>
</protein>
<gene>
    <name evidence="2" type="ORF">SEMRO_1_G001030.1</name>
</gene>
<keyword evidence="3" id="KW-1185">Reference proteome</keyword>